<name>X1S9W3_9ZZZZ</name>
<sequence length="147" mass="17040">NKPEETAEAFIDLEGVKWYRTADIMSMDQDGNLYFVDRTVDTIKHKGYRVSASEIESVLQEHPAVISSCAVGVPDEKVGERIKAYVVLKEDIKGITGYELIKWCRKSLVAYKVPQYIEFRDMLPKSKVGKLLRREIRSEEQRRKETR</sequence>
<organism evidence="2">
    <name type="scientific">marine sediment metagenome</name>
    <dbReference type="NCBI Taxonomy" id="412755"/>
    <lineage>
        <taxon>unclassified sequences</taxon>
        <taxon>metagenomes</taxon>
        <taxon>ecological metagenomes</taxon>
    </lineage>
</organism>
<dbReference type="Gene3D" id="3.40.50.12780">
    <property type="entry name" value="N-terminal domain of ligase-like"/>
    <property type="match status" value="1"/>
</dbReference>
<protein>
    <recommendedName>
        <fullName evidence="1">AMP-binding enzyme C-terminal domain-containing protein</fullName>
    </recommendedName>
</protein>
<dbReference type="GO" id="GO:0016878">
    <property type="term" value="F:acid-thiol ligase activity"/>
    <property type="evidence" value="ECO:0007669"/>
    <property type="project" value="UniProtKB-ARBA"/>
</dbReference>
<proteinExistence type="predicted"/>
<reference evidence="2" key="1">
    <citation type="journal article" date="2014" name="Front. Microbiol.">
        <title>High frequency of phylogenetically diverse reductive dehalogenase-homologous genes in deep subseafloor sedimentary metagenomes.</title>
        <authorList>
            <person name="Kawai M."/>
            <person name="Futagami T."/>
            <person name="Toyoda A."/>
            <person name="Takaki Y."/>
            <person name="Nishi S."/>
            <person name="Hori S."/>
            <person name="Arai W."/>
            <person name="Tsubouchi T."/>
            <person name="Morono Y."/>
            <person name="Uchiyama I."/>
            <person name="Ito T."/>
            <person name="Fujiyama A."/>
            <person name="Inagaki F."/>
            <person name="Takami H."/>
        </authorList>
    </citation>
    <scope>NUCLEOTIDE SEQUENCE</scope>
    <source>
        <strain evidence="2">Expedition CK06-06</strain>
    </source>
</reference>
<feature type="domain" description="AMP-binding enzyme C-terminal" evidence="1">
    <location>
        <begin position="54"/>
        <end position="130"/>
    </location>
</feature>
<dbReference type="Gene3D" id="3.30.300.30">
    <property type="match status" value="1"/>
</dbReference>
<dbReference type="InterPro" id="IPR025110">
    <property type="entry name" value="AMP-bd_C"/>
</dbReference>
<dbReference type="AlphaFoldDB" id="X1S9W3"/>
<accession>X1S9W3</accession>
<comment type="caution">
    <text evidence="2">The sequence shown here is derived from an EMBL/GenBank/DDBJ whole genome shotgun (WGS) entry which is preliminary data.</text>
</comment>
<evidence type="ECO:0000313" key="2">
    <source>
        <dbReference type="EMBL" id="GAI89763.1"/>
    </source>
</evidence>
<dbReference type="InterPro" id="IPR042099">
    <property type="entry name" value="ANL_N_sf"/>
</dbReference>
<dbReference type="InterPro" id="IPR045851">
    <property type="entry name" value="AMP-bd_C_sf"/>
</dbReference>
<dbReference type="EMBL" id="BARW01021581">
    <property type="protein sequence ID" value="GAI89763.1"/>
    <property type="molecule type" value="Genomic_DNA"/>
</dbReference>
<dbReference type="InterPro" id="IPR050237">
    <property type="entry name" value="ATP-dep_AMP-bd_enzyme"/>
</dbReference>
<dbReference type="PANTHER" id="PTHR43767">
    <property type="entry name" value="LONG-CHAIN-FATTY-ACID--COA LIGASE"/>
    <property type="match status" value="1"/>
</dbReference>
<dbReference type="PANTHER" id="PTHR43767:SF1">
    <property type="entry name" value="NONRIBOSOMAL PEPTIDE SYNTHASE PES1 (EUROFUNG)-RELATED"/>
    <property type="match status" value="1"/>
</dbReference>
<dbReference type="SUPFAM" id="SSF56801">
    <property type="entry name" value="Acetyl-CoA synthetase-like"/>
    <property type="match status" value="1"/>
</dbReference>
<dbReference type="Pfam" id="PF13193">
    <property type="entry name" value="AMP-binding_C"/>
    <property type="match status" value="1"/>
</dbReference>
<evidence type="ECO:0000259" key="1">
    <source>
        <dbReference type="Pfam" id="PF13193"/>
    </source>
</evidence>
<gene>
    <name evidence="2" type="ORF">S12H4_36226</name>
</gene>
<feature type="non-terminal residue" evidence="2">
    <location>
        <position position="1"/>
    </location>
</feature>